<dbReference type="Gene3D" id="1.10.1380.10">
    <property type="entry name" value="Neutral endopeptidase , domain2"/>
    <property type="match status" value="1"/>
</dbReference>
<accession>A0A0C2C938</accession>
<dbReference type="InterPro" id="IPR042089">
    <property type="entry name" value="Peptidase_M13_dom_2"/>
</dbReference>
<dbReference type="AlphaFoldDB" id="A0A0C2C938"/>
<name>A0A0C2C938_9BILA</name>
<gene>
    <name evidence="1" type="ORF">ANCDUO_23653</name>
</gene>
<evidence type="ECO:0000313" key="1">
    <source>
        <dbReference type="EMBL" id="KIH46297.1"/>
    </source>
</evidence>
<keyword evidence="2" id="KW-1185">Reference proteome</keyword>
<evidence type="ECO:0000313" key="2">
    <source>
        <dbReference type="Proteomes" id="UP000054047"/>
    </source>
</evidence>
<protein>
    <submittedName>
        <fullName evidence="1">Uncharacterized protein</fullName>
    </submittedName>
</protein>
<reference evidence="1 2" key="1">
    <citation type="submission" date="2013-12" db="EMBL/GenBank/DDBJ databases">
        <title>Draft genome of the parsitic nematode Ancylostoma duodenale.</title>
        <authorList>
            <person name="Mitreva M."/>
        </authorList>
    </citation>
    <scope>NUCLEOTIDE SEQUENCE [LARGE SCALE GENOMIC DNA]</scope>
    <source>
        <strain evidence="1 2">Zhejiang</strain>
    </source>
</reference>
<dbReference type="OrthoDB" id="6475849at2759"/>
<dbReference type="EMBL" id="KN769636">
    <property type="protein sequence ID" value="KIH46297.1"/>
    <property type="molecule type" value="Genomic_DNA"/>
</dbReference>
<sequence>MNVQKVRWHGCVTRINSLMPMATSSIYVKHHFDHEAKKQAPPIYITASCNAKHKVLYEQVIGIRILLASFQDRNDAIRNTTLPYGLMRRQQIFK</sequence>
<proteinExistence type="predicted"/>
<dbReference type="Proteomes" id="UP000054047">
    <property type="component" value="Unassembled WGS sequence"/>
</dbReference>
<organism evidence="1 2">
    <name type="scientific">Ancylostoma duodenale</name>
    <dbReference type="NCBI Taxonomy" id="51022"/>
    <lineage>
        <taxon>Eukaryota</taxon>
        <taxon>Metazoa</taxon>
        <taxon>Ecdysozoa</taxon>
        <taxon>Nematoda</taxon>
        <taxon>Chromadorea</taxon>
        <taxon>Rhabditida</taxon>
        <taxon>Rhabditina</taxon>
        <taxon>Rhabditomorpha</taxon>
        <taxon>Strongyloidea</taxon>
        <taxon>Ancylostomatidae</taxon>
        <taxon>Ancylostomatinae</taxon>
        <taxon>Ancylostoma</taxon>
    </lineage>
</organism>